<proteinExistence type="inferred from homology"/>
<dbReference type="InterPro" id="IPR041470">
    <property type="entry name" value="GCP_N"/>
</dbReference>
<dbReference type="InterPro" id="IPR040457">
    <property type="entry name" value="GCP_C"/>
</dbReference>
<comment type="caution">
    <text evidence="8">The sequence shown here is derived from an EMBL/GenBank/DDBJ whole genome shotgun (WGS) entry which is preliminary data.</text>
</comment>
<evidence type="ECO:0000256" key="1">
    <source>
        <dbReference type="ARBA" id="ARBA00004245"/>
    </source>
</evidence>
<dbReference type="EMBL" id="CAJOBC010000559">
    <property type="protein sequence ID" value="CAF3600591.1"/>
    <property type="molecule type" value="Genomic_DNA"/>
</dbReference>
<keyword evidence="10" id="KW-1185">Reference proteome</keyword>
<evidence type="ECO:0008006" key="11">
    <source>
        <dbReference type="Google" id="ProtNLM"/>
    </source>
</evidence>
<accession>A0A813TJ52</accession>
<evidence type="ECO:0000256" key="2">
    <source>
        <dbReference type="ARBA" id="ARBA00010337"/>
    </source>
</evidence>
<comment type="subcellular location">
    <subcellularLocation>
        <location evidence="1">Cytoplasm</location>
        <location evidence="1">Cytoskeleton</location>
    </subcellularLocation>
</comment>
<dbReference type="PANTHER" id="PTHR19302:SF14">
    <property type="entry name" value="GAMMA-TUBULIN COMPLEX COMPONENT 3"/>
    <property type="match status" value="1"/>
</dbReference>
<dbReference type="Proteomes" id="UP000663829">
    <property type="component" value="Unassembled WGS sequence"/>
</dbReference>
<dbReference type="PANTHER" id="PTHR19302">
    <property type="entry name" value="GAMMA TUBULIN COMPLEX PROTEIN"/>
    <property type="match status" value="1"/>
</dbReference>
<protein>
    <recommendedName>
        <fullName evidence="11">Gamma-tubulin complex component</fullName>
    </recommendedName>
</protein>
<evidence type="ECO:0000313" key="8">
    <source>
        <dbReference type="EMBL" id="CAF0814601.1"/>
    </source>
</evidence>
<dbReference type="GO" id="GO:0000922">
    <property type="term" value="C:spindle pole"/>
    <property type="evidence" value="ECO:0007669"/>
    <property type="project" value="InterPro"/>
</dbReference>
<feature type="domain" description="Gamma tubulin complex component protein N-terminal" evidence="7">
    <location>
        <begin position="201"/>
        <end position="476"/>
    </location>
</feature>
<evidence type="ECO:0000313" key="9">
    <source>
        <dbReference type="EMBL" id="CAF3600591.1"/>
    </source>
</evidence>
<organism evidence="8 10">
    <name type="scientific">Didymodactylos carnosus</name>
    <dbReference type="NCBI Taxonomy" id="1234261"/>
    <lineage>
        <taxon>Eukaryota</taxon>
        <taxon>Metazoa</taxon>
        <taxon>Spiralia</taxon>
        <taxon>Gnathifera</taxon>
        <taxon>Rotifera</taxon>
        <taxon>Eurotatoria</taxon>
        <taxon>Bdelloidea</taxon>
        <taxon>Philodinida</taxon>
        <taxon>Philodinidae</taxon>
        <taxon>Didymodactylos</taxon>
    </lineage>
</organism>
<dbReference type="GO" id="GO:0031122">
    <property type="term" value="P:cytoplasmic microtubule organization"/>
    <property type="evidence" value="ECO:0007669"/>
    <property type="project" value="TreeGrafter"/>
</dbReference>
<keyword evidence="4" id="KW-0493">Microtubule</keyword>
<dbReference type="Pfam" id="PF04130">
    <property type="entry name" value="GCP_C_terminal"/>
    <property type="match status" value="1"/>
</dbReference>
<dbReference type="GO" id="GO:0051011">
    <property type="term" value="F:microtubule minus-end binding"/>
    <property type="evidence" value="ECO:0007669"/>
    <property type="project" value="TreeGrafter"/>
</dbReference>
<dbReference type="InterPro" id="IPR042241">
    <property type="entry name" value="GCP_C_sf"/>
</dbReference>
<dbReference type="Gene3D" id="1.20.120.1900">
    <property type="entry name" value="Gamma-tubulin complex, C-terminal domain"/>
    <property type="match status" value="1"/>
</dbReference>
<feature type="domain" description="Gamma tubulin complex component C-terminal" evidence="6">
    <location>
        <begin position="480"/>
        <end position="801"/>
    </location>
</feature>
<keyword evidence="3" id="KW-0963">Cytoplasm</keyword>
<evidence type="ECO:0000259" key="6">
    <source>
        <dbReference type="Pfam" id="PF04130"/>
    </source>
</evidence>
<name>A0A813TJ52_9BILA</name>
<evidence type="ECO:0000259" key="7">
    <source>
        <dbReference type="Pfam" id="PF17681"/>
    </source>
</evidence>
<dbReference type="Proteomes" id="UP000681722">
    <property type="component" value="Unassembled WGS sequence"/>
</dbReference>
<reference evidence="8" key="1">
    <citation type="submission" date="2021-02" db="EMBL/GenBank/DDBJ databases">
        <authorList>
            <person name="Nowell W R."/>
        </authorList>
    </citation>
    <scope>NUCLEOTIDE SEQUENCE</scope>
</reference>
<dbReference type="AlphaFoldDB" id="A0A813TJ52"/>
<evidence type="ECO:0000256" key="5">
    <source>
        <dbReference type="ARBA" id="ARBA00023212"/>
    </source>
</evidence>
<sequence length="804" mass="93630">MTDNTLLIKNLCLCYCENKPELISKTVNTISHLVHIEHPTIFQDELRLLDKIWKYFEKYGRNQESIRFGQSYARLSKLKILKARLETLQFLYNLRNTASSEHRHHDSANHTISSASSITSFDMPTFSLLSTTRIKNDQQQNGIGRIKSSTSLQKLLHYNSNNGHVDDDEDSNMDHTKSTLLTNGGGGELVLLRRDDETKILKELLFGLQGIETRYINGNNGNNGNETTTTTTLDRSTKALVNRFLECGWLYEKIRRIINSPTTGLVSQAFVANLSSELREYHRLLGNVFDPTGPVSLKKLHVWLSTPMQRLKSIASISELCQGGALLSLLYTHQQHGDPLQQSTVYPLLYNCTVPIRDMIVEWICNGIINDPYQEFFVSVDKKIDDEKLWYEKYSLRTSMIPSFLTEEQAEKIWITGKSINFLRVLCKDRTVLQVVDTPASPETLFQQQSSTEFHDMIISAYNETTRHLRQILDEKYHMMDHFKAIKRYLLLGQGDFIKYLMDLMEVELNKPANQVFYHNLQSLMDSAIRVTNAQFEKEDIIKRLDLRLMCVSASELGWDVCCLDYKLDGPLKTIFTEDNTLRFMRIFNHLWRVKRMEYTTCGVWKQLIKNSRRFSSIPEIIDLMHTCFGISNEMTRFVQSVNYYIMFEVLECSWSDLLSKLKDAKDLQQILEANNESLEKIIVRLLLDADEKSQDLAKQLRCIFDLILNFDTLTQKLFLTVDNELDARLNYQQRQYNDQDAELRRFHHVFKPALKTIKSEIQILKKTFRDAVLKFLQQLKTHPDVTLRCLSFRLNFNEFYKVS</sequence>
<evidence type="ECO:0000256" key="4">
    <source>
        <dbReference type="ARBA" id="ARBA00022701"/>
    </source>
</evidence>
<evidence type="ECO:0000256" key="3">
    <source>
        <dbReference type="ARBA" id="ARBA00022490"/>
    </source>
</evidence>
<dbReference type="GO" id="GO:0007020">
    <property type="term" value="P:microtubule nucleation"/>
    <property type="evidence" value="ECO:0007669"/>
    <property type="project" value="InterPro"/>
</dbReference>
<dbReference type="EMBL" id="CAJNOQ010000559">
    <property type="protein sequence ID" value="CAF0814601.1"/>
    <property type="molecule type" value="Genomic_DNA"/>
</dbReference>
<dbReference type="GO" id="GO:0000930">
    <property type="term" value="C:gamma-tubulin complex"/>
    <property type="evidence" value="ECO:0007669"/>
    <property type="project" value="TreeGrafter"/>
</dbReference>
<dbReference type="GO" id="GO:0051225">
    <property type="term" value="P:spindle assembly"/>
    <property type="evidence" value="ECO:0007669"/>
    <property type="project" value="TreeGrafter"/>
</dbReference>
<dbReference type="GO" id="GO:0005874">
    <property type="term" value="C:microtubule"/>
    <property type="evidence" value="ECO:0007669"/>
    <property type="project" value="UniProtKB-KW"/>
</dbReference>
<dbReference type="Pfam" id="PF17681">
    <property type="entry name" value="GCP_N_terminal"/>
    <property type="match status" value="1"/>
</dbReference>
<dbReference type="GO" id="GO:0043015">
    <property type="term" value="F:gamma-tubulin binding"/>
    <property type="evidence" value="ECO:0007669"/>
    <property type="project" value="InterPro"/>
</dbReference>
<dbReference type="GO" id="GO:0000278">
    <property type="term" value="P:mitotic cell cycle"/>
    <property type="evidence" value="ECO:0007669"/>
    <property type="project" value="TreeGrafter"/>
</dbReference>
<evidence type="ECO:0000313" key="10">
    <source>
        <dbReference type="Proteomes" id="UP000663829"/>
    </source>
</evidence>
<dbReference type="InterPro" id="IPR007259">
    <property type="entry name" value="GCP"/>
</dbReference>
<gene>
    <name evidence="8" type="ORF">GPM918_LOCUS4218</name>
    <name evidence="9" type="ORF">SRO942_LOCUS4218</name>
</gene>
<dbReference type="GO" id="GO:0051321">
    <property type="term" value="P:meiotic cell cycle"/>
    <property type="evidence" value="ECO:0007669"/>
    <property type="project" value="TreeGrafter"/>
</dbReference>
<comment type="similarity">
    <text evidence="2">Belongs to the TUBGCP family.</text>
</comment>
<keyword evidence="5" id="KW-0206">Cytoskeleton</keyword>
<dbReference type="OrthoDB" id="5860513at2759"/>